<dbReference type="RefSeq" id="WP_036086886.1">
    <property type="nucleotide sequence ID" value="NZ_CBCSHQ010000010.1"/>
</dbReference>
<gene>
    <name evidence="2" type="ORF">EP57_11745</name>
    <name evidence="3" type="ORF">HB907_11755</name>
    <name evidence="9" type="ORF">HBP98_01320</name>
    <name evidence="4" type="ORF">HCA52_08200</name>
    <name evidence="5" type="ORF">HCA55_11070</name>
    <name evidence="8" type="ORF">HCB25_08360</name>
    <name evidence="6" type="ORF">HCB26_08600</name>
    <name evidence="7" type="ORF">HCB35_05230</name>
</gene>
<dbReference type="InterPro" id="IPR004360">
    <property type="entry name" value="Glyas_Fos-R_dOase_dom"/>
</dbReference>
<dbReference type="PROSITE" id="PS51819">
    <property type="entry name" value="VOC"/>
    <property type="match status" value="1"/>
</dbReference>
<evidence type="ECO:0000313" key="13">
    <source>
        <dbReference type="Proteomes" id="UP000546244"/>
    </source>
</evidence>
<reference evidence="11 12" key="2">
    <citation type="submission" date="2020-03" db="EMBL/GenBank/DDBJ databases">
        <title>Soil Listeria distribution.</title>
        <authorList>
            <person name="Liao J."/>
            <person name="Wiedmann M."/>
        </authorList>
    </citation>
    <scope>NUCLEOTIDE SEQUENCE [LARGE SCALE GENOMIC DNA]</scope>
    <source>
        <strain evidence="7 16">FSL L7-0149</strain>
        <strain evidence="8 15">FSL L7-0153</strain>
        <strain evidence="6 11">FSL L7-0245</strain>
        <strain evidence="4 12">FSL L7-0978</strain>
        <strain evidence="5 14">FSL L7-0990</strain>
        <strain evidence="3 17">FSL L7-1427</strain>
        <strain evidence="9 13">FSL L7-1850</strain>
    </source>
</reference>
<keyword evidence="3" id="KW-0560">Oxidoreductase</keyword>
<dbReference type="eggNOG" id="COG0346">
    <property type="taxonomic scope" value="Bacteria"/>
</dbReference>
<dbReference type="Pfam" id="PF00903">
    <property type="entry name" value="Glyoxalase"/>
    <property type="match status" value="1"/>
</dbReference>
<evidence type="ECO:0000313" key="15">
    <source>
        <dbReference type="Proteomes" id="UP000550367"/>
    </source>
</evidence>
<dbReference type="EMBL" id="JAARRU010000003">
    <property type="protein sequence ID" value="MBC1566088.1"/>
    <property type="molecule type" value="Genomic_DNA"/>
</dbReference>
<dbReference type="PANTHER" id="PTHR36113:SF1">
    <property type="entry name" value="GLYOXALASE_BLEOMYCIN RESISTANCE PROTEIN_DIOXYGENASE"/>
    <property type="match status" value="1"/>
</dbReference>
<organism evidence="2 10">
    <name type="scientific">Listeria booriae</name>
    <dbReference type="NCBI Taxonomy" id="1552123"/>
    <lineage>
        <taxon>Bacteria</taxon>
        <taxon>Bacillati</taxon>
        <taxon>Bacillota</taxon>
        <taxon>Bacilli</taxon>
        <taxon>Bacillales</taxon>
        <taxon>Listeriaceae</taxon>
        <taxon>Listeria</taxon>
    </lineage>
</organism>
<reference evidence="2 10" key="1">
    <citation type="submission" date="2014-05" db="EMBL/GenBank/DDBJ databases">
        <title>Novel Listeriaceae from food processing environments.</title>
        <authorList>
            <person name="den Bakker H.C."/>
        </authorList>
    </citation>
    <scope>NUCLEOTIDE SEQUENCE [LARGE SCALE GENOMIC DNA]</scope>
    <source>
        <strain evidence="2 10">FSL A5-0281</strain>
    </source>
</reference>
<dbReference type="Proteomes" id="UP000586951">
    <property type="component" value="Unassembled WGS sequence"/>
</dbReference>
<sequence>MKIEHVAIWVADIERAKDFYTRYFEGVANDKYVNETKGFASYFITYPSGARLEVMTRTDVTAQKETAMLGWAHIAFSLGSKERVDSLTKELEDAGYTLESGPRTTGDGYYESVILDSEGNQVEITA</sequence>
<dbReference type="EMBL" id="JAARVG010000006">
    <property type="protein sequence ID" value="MBC1793391.1"/>
    <property type="molecule type" value="Genomic_DNA"/>
</dbReference>
<dbReference type="InterPro" id="IPR051332">
    <property type="entry name" value="Fosfomycin_Res_Enzymes"/>
</dbReference>
<evidence type="ECO:0000313" key="5">
    <source>
        <dbReference type="EMBL" id="MBC1797267.1"/>
    </source>
</evidence>
<evidence type="ECO:0000313" key="2">
    <source>
        <dbReference type="EMBL" id="KGL39731.1"/>
    </source>
</evidence>
<keyword evidence="10" id="KW-1185">Reference proteome</keyword>
<dbReference type="Proteomes" id="UP000546244">
    <property type="component" value="Unassembled WGS sequence"/>
</dbReference>
<dbReference type="AlphaFoldDB" id="A0A099W4M8"/>
<dbReference type="PANTHER" id="PTHR36113">
    <property type="entry name" value="LYASE, PUTATIVE-RELATED-RELATED"/>
    <property type="match status" value="1"/>
</dbReference>
<proteinExistence type="predicted"/>
<dbReference type="EMBL" id="JAARZA010000002">
    <property type="protein sequence ID" value="MBC2239867.1"/>
    <property type="molecule type" value="Genomic_DNA"/>
</dbReference>
<dbReference type="EMBL" id="JAARYH010000003">
    <property type="protein sequence ID" value="MBC2166630.1"/>
    <property type="molecule type" value="Genomic_DNA"/>
</dbReference>
<dbReference type="STRING" id="1552123.EP57_11745"/>
<dbReference type="Proteomes" id="UP000519573">
    <property type="component" value="Unassembled WGS sequence"/>
</dbReference>
<dbReference type="EMBL" id="JAARYY010000004">
    <property type="protein sequence ID" value="MBC2244082.1"/>
    <property type="molecule type" value="Genomic_DNA"/>
</dbReference>
<dbReference type="Proteomes" id="UP000550367">
    <property type="component" value="Unassembled WGS sequence"/>
</dbReference>
<evidence type="ECO:0000313" key="3">
    <source>
        <dbReference type="EMBL" id="MBC1566088.1"/>
    </source>
</evidence>
<evidence type="ECO:0000313" key="9">
    <source>
        <dbReference type="EMBL" id="MBC2370634.1"/>
    </source>
</evidence>
<protein>
    <submittedName>
        <fullName evidence="3">Glyoxalase/bleomycin resistance/extradiol dioxygenase family protein</fullName>
    </submittedName>
</protein>
<evidence type="ECO:0000313" key="14">
    <source>
        <dbReference type="Proteomes" id="UP000548082"/>
    </source>
</evidence>
<keyword evidence="3" id="KW-0223">Dioxygenase</keyword>
<dbReference type="SUPFAM" id="SSF54593">
    <property type="entry name" value="Glyoxalase/Bleomycin resistance protein/Dihydroxybiphenyl dioxygenase"/>
    <property type="match status" value="1"/>
</dbReference>
<evidence type="ECO:0000259" key="1">
    <source>
        <dbReference type="PROSITE" id="PS51819"/>
    </source>
</evidence>
<comment type="caution">
    <text evidence="2">The sequence shown here is derived from an EMBL/GenBank/DDBJ whole genome shotgun (WGS) entry which is preliminary data.</text>
</comment>
<evidence type="ECO:0000313" key="11">
    <source>
        <dbReference type="Proteomes" id="UP000519573"/>
    </source>
</evidence>
<dbReference type="GO" id="GO:0051213">
    <property type="term" value="F:dioxygenase activity"/>
    <property type="evidence" value="ECO:0007669"/>
    <property type="project" value="UniProtKB-KW"/>
</dbReference>
<dbReference type="Proteomes" id="UP000548082">
    <property type="component" value="Unassembled WGS sequence"/>
</dbReference>
<name>A0A099W4M8_9LIST</name>
<evidence type="ECO:0000313" key="6">
    <source>
        <dbReference type="EMBL" id="MBC2166630.1"/>
    </source>
</evidence>
<evidence type="ECO:0000313" key="4">
    <source>
        <dbReference type="EMBL" id="MBC1793391.1"/>
    </source>
</evidence>
<evidence type="ECO:0000313" key="12">
    <source>
        <dbReference type="Proteomes" id="UP000539064"/>
    </source>
</evidence>
<evidence type="ECO:0000313" key="16">
    <source>
        <dbReference type="Proteomes" id="UP000553016"/>
    </source>
</evidence>
<dbReference type="EMBL" id="JAARVD010000005">
    <property type="protein sequence ID" value="MBC1797267.1"/>
    <property type="molecule type" value="Genomic_DNA"/>
</dbReference>
<evidence type="ECO:0000313" key="7">
    <source>
        <dbReference type="EMBL" id="MBC2239867.1"/>
    </source>
</evidence>
<dbReference type="GeneID" id="58718027"/>
<evidence type="ECO:0000313" key="10">
    <source>
        <dbReference type="Proteomes" id="UP000029844"/>
    </source>
</evidence>
<dbReference type="EMBL" id="JAARMV010000001">
    <property type="protein sequence ID" value="MBC2370634.1"/>
    <property type="molecule type" value="Genomic_DNA"/>
</dbReference>
<dbReference type="InterPro" id="IPR029068">
    <property type="entry name" value="Glyas_Bleomycin-R_OHBP_Dase"/>
</dbReference>
<dbReference type="OrthoDB" id="9789012at2"/>
<dbReference type="EMBL" id="JNFA01000025">
    <property type="protein sequence ID" value="KGL39731.1"/>
    <property type="molecule type" value="Genomic_DNA"/>
</dbReference>
<evidence type="ECO:0000313" key="17">
    <source>
        <dbReference type="Proteomes" id="UP000586951"/>
    </source>
</evidence>
<dbReference type="Proteomes" id="UP000539064">
    <property type="component" value="Unassembled WGS sequence"/>
</dbReference>
<evidence type="ECO:0000313" key="8">
    <source>
        <dbReference type="EMBL" id="MBC2244082.1"/>
    </source>
</evidence>
<dbReference type="Proteomes" id="UP000029844">
    <property type="component" value="Unassembled WGS sequence"/>
</dbReference>
<feature type="domain" description="VOC" evidence="1">
    <location>
        <begin position="2"/>
        <end position="126"/>
    </location>
</feature>
<dbReference type="Gene3D" id="3.10.180.10">
    <property type="entry name" value="2,3-Dihydroxybiphenyl 1,2-Dioxygenase, domain 1"/>
    <property type="match status" value="1"/>
</dbReference>
<dbReference type="InterPro" id="IPR037523">
    <property type="entry name" value="VOC_core"/>
</dbReference>
<dbReference type="Proteomes" id="UP000553016">
    <property type="component" value="Unassembled WGS sequence"/>
</dbReference>
<accession>A0A099W4M8</accession>